<evidence type="ECO:0000256" key="1">
    <source>
        <dbReference type="SAM" id="SignalP"/>
    </source>
</evidence>
<dbReference type="AlphaFoldDB" id="A0A9W9U012"/>
<dbReference type="InterPro" id="IPR009078">
    <property type="entry name" value="Ferritin-like_SF"/>
</dbReference>
<dbReference type="Pfam" id="PF13668">
    <property type="entry name" value="Ferritin_2"/>
    <property type="match status" value="1"/>
</dbReference>
<sequence>MKVTNIVLTGAILAIAQAGPIATRAAITDADILNYALTLEHLEATFYEEGLKNYTREDFVKAGFKDPFYANLQEIAFDEKTHVSFLTQALTAAGVSPVKRCTYSFPSTNVKSFLALASVLEGVGVSAYLGAAASIANKDYLTAAGSILTVEARHSAYLRAVMGEVPFPQPFDDPLDFDEVYTVASPFITSCPSSNGKLPVKAFPSLTVTSTQTVVSGSKVHLVAGSGFNDSDLGNLYAAFITVTGPVWAHIRFTGTNSFVVTVPEGIAGQSYVVITKGKKKVTDDNIVAGPAIIEVRRTS</sequence>
<dbReference type="PANTHER" id="PTHR31694:SF26">
    <property type="entry name" value="OS05G0151100 PROTEIN"/>
    <property type="match status" value="1"/>
</dbReference>
<protein>
    <submittedName>
        <fullName evidence="2">Uncharacterized protein</fullName>
    </submittedName>
</protein>
<dbReference type="InterPro" id="IPR012347">
    <property type="entry name" value="Ferritin-like"/>
</dbReference>
<dbReference type="Proteomes" id="UP001147746">
    <property type="component" value="Unassembled WGS sequence"/>
</dbReference>
<gene>
    <name evidence="2" type="ORF">N7476_009616</name>
</gene>
<feature type="signal peptide" evidence="1">
    <location>
        <begin position="1"/>
        <end position="18"/>
    </location>
</feature>
<dbReference type="InterPro" id="IPR052965">
    <property type="entry name" value="Pigment-catalase-like"/>
</dbReference>
<comment type="caution">
    <text evidence="2">The sequence shown here is derived from an EMBL/GenBank/DDBJ whole genome shotgun (WGS) entry which is preliminary data.</text>
</comment>
<dbReference type="SUPFAM" id="SSF47240">
    <property type="entry name" value="Ferritin-like"/>
    <property type="match status" value="1"/>
</dbReference>
<name>A0A9W9U012_9EURO</name>
<dbReference type="EMBL" id="JAPZBO010000009">
    <property type="protein sequence ID" value="KAJ5302817.1"/>
    <property type="molecule type" value="Genomic_DNA"/>
</dbReference>
<evidence type="ECO:0000313" key="3">
    <source>
        <dbReference type="Proteomes" id="UP001147746"/>
    </source>
</evidence>
<reference evidence="2" key="2">
    <citation type="journal article" date="2023" name="IMA Fungus">
        <title>Comparative genomic study of the Penicillium genus elucidates a diverse pangenome and 15 lateral gene transfer events.</title>
        <authorList>
            <person name="Petersen C."/>
            <person name="Sorensen T."/>
            <person name="Nielsen M.R."/>
            <person name="Sondergaard T.E."/>
            <person name="Sorensen J.L."/>
            <person name="Fitzpatrick D.A."/>
            <person name="Frisvad J.C."/>
            <person name="Nielsen K.L."/>
        </authorList>
    </citation>
    <scope>NUCLEOTIDE SEQUENCE</scope>
    <source>
        <strain evidence="2">IBT 21472</strain>
    </source>
</reference>
<keyword evidence="3" id="KW-1185">Reference proteome</keyword>
<dbReference type="PANTHER" id="PTHR31694">
    <property type="entry name" value="DESICCATION-LIKE PROTEIN"/>
    <property type="match status" value="1"/>
</dbReference>
<feature type="chain" id="PRO_5041194930" evidence="1">
    <location>
        <begin position="19"/>
        <end position="300"/>
    </location>
</feature>
<dbReference type="Gene3D" id="1.20.1260.10">
    <property type="match status" value="1"/>
</dbReference>
<proteinExistence type="predicted"/>
<reference evidence="2" key="1">
    <citation type="submission" date="2022-12" db="EMBL/GenBank/DDBJ databases">
        <authorList>
            <person name="Petersen C."/>
        </authorList>
    </citation>
    <scope>NUCLEOTIDE SEQUENCE</scope>
    <source>
        <strain evidence="2">IBT 21472</strain>
    </source>
</reference>
<evidence type="ECO:0000313" key="2">
    <source>
        <dbReference type="EMBL" id="KAJ5302817.1"/>
    </source>
</evidence>
<dbReference type="CDD" id="cd00657">
    <property type="entry name" value="Ferritin_like"/>
    <property type="match status" value="1"/>
</dbReference>
<keyword evidence="1" id="KW-0732">Signal</keyword>
<accession>A0A9W9U012</accession>
<dbReference type="OrthoDB" id="1001765at2759"/>
<organism evidence="2 3">
    <name type="scientific">Penicillium atrosanguineum</name>
    <dbReference type="NCBI Taxonomy" id="1132637"/>
    <lineage>
        <taxon>Eukaryota</taxon>
        <taxon>Fungi</taxon>
        <taxon>Dikarya</taxon>
        <taxon>Ascomycota</taxon>
        <taxon>Pezizomycotina</taxon>
        <taxon>Eurotiomycetes</taxon>
        <taxon>Eurotiomycetidae</taxon>
        <taxon>Eurotiales</taxon>
        <taxon>Aspergillaceae</taxon>
        <taxon>Penicillium</taxon>
    </lineage>
</organism>